<organism evidence="2 3">
    <name type="scientific">Frondihabitans peucedani</name>
    <dbReference type="NCBI Taxonomy" id="598626"/>
    <lineage>
        <taxon>Bacteria</taxon>
        <taxon>Bacillati</taxon>
        <taxon>Actinomycetota</taxon>
        <taxon>Actinomycetes</taxon>
        <taxon>Micrococcales</taxon>
        <taxon>Microbacteriaceae</taxon>
        <taxon>Frondihabitans</taxon>
    </lineage>
</organism>
<accession>A0ABP8E1K6</accession>
<comment type="caution">
    <text evidence="2">The sequence shown here is derived from an EMBL/GenBank/DDBJ whole genome shotgun (WGS) entry which is preliminary data.</text>
</comment>
<dbReference type="Proteomes" id="UP001501594">
    <property type="component" value="Unassembled WGS sequence"/>
</dbReference>
<keyword evidence="3" id="KW-1185">Reference proteome</keyword>
<evidence type="ECO:0000313" key="3">
    <source>
        <dbReference type="Proteomes" id="UP001501594"/>
    </source>
</evidence>
<dbReference type="RefSeq" id="WP_344795025.1">
    <property type="nucleotide sequence ID" value="NZ_BAABAU010000001.1"/>
</dbReference>
<protein>
    <submittedName>
        <fullName evidence="2">GNAT family N-acetyltransferase</fullName>
    </submittedName>
</protein>
<gene>
    <name evidence="2" type="ORF">GCM10022256_17110</name>
</gene>
<evidence type="ECO:0000259" key="1">
    <source>
        <dbReference type="PROSITE" id="PS51186"/>
    </source>
</evidence>
<dbReference type="InterPro" id="IPR016181">
    <property type="entry name" value="Acyl_CoA_acyltransferase"/>
</dbReference>
<dbReference type="SUPFAM" id="SSF55729">
    <property type="entry name" value="Acyl-CoA N-acyltransferases (Nat)"/>
    <property type="match status" value="1"/>
</dbReference>
<dbReference type="EMBL" id="BAABAU010000001">
    <property type="protein sequence ID" value="GAA4266099.1"/>
    <property type="molecule type" value="Genomic_DNA"/>
</dbReference>
<name>A0ABP8E1K6_9MICO</name>
<sequence>MTHVLDDAIGSALRGNQAHLAVHDSASASASGSGSGSASAARFRPSVAPFASVGLAPSAESWSALRAIAGDESAAMFVVPGFAVPDDWERLATLTLTQLTDDDVDPHAVEAQRRTRALTRADVPEMLRLTAETQPGPFLDDTIEFGGYRGVFDGDTLVALAGRRLNPTGWVEVSAVCTDPRYRGRGYARELVLDVVRGIRQGGERAFLHVATGNPARGLYEAIGFVPRRDFEVAVIRARSAA</sequence>
<dbReference type="PROSITE" id="PS51186">
    <property type="entry name" value="GNAT"/>
    <property type="match status" value="1"/>
</dbReference>
<dbReference type="CDD" id="cd04301">
    <property type="entry name" value="NAT_SF"/>
    <property type="match status" value="1"/>
</dbReference>
<dbReference type="Pfam" id="PF08445">
    <property type="entry name" value="FR47"/>
    <property type="match status" value="1"/>
</dbReference>
<dbReference type="InterPro" id="IPR000182">
    <property type="entry name" value="GNAT_dom"/>
</dbReference>
<proteinExistence type="predicted"/>
<dbReference type="InterPro" id="IPR013653">
    <property type="entry name" value="GCN5-like_dom"/>
</dbReference>
<feature type="domain" description="N-acetyltransferase" evidence="1">
    <location>
        <begin position="113"/>
        <end position="242"/>
    </location>
</feature>
<evidence type="ECO:0000313" key="2">
    <source>
        <dbReference type="EMBL" id="GAA4266099.1"/>
    </source>
</evidence>
<reference evidence="3" key="1">
    <citation type="journal article" date="2019" name="Int. J. Syst. Evol. Microbiol.">
        <title>The Global Catalogue of Microorganisms (GCM) 10K type strain sequencing project: providing services to taxonomists for standard genome sequencing and annotation.</title>
        <authorList>
            <consortium name="The Broad Institute Genomics Platform"/>
            <consortium name="The Broad Institute Genome Sequencing Center for Infectious Disease"/>
            <person name="Wu L."/>
            <person name="Ma J."/>
        </authorList>
    </citation>
    <scope>NUCLEOTIDE SEQUENCE [LARGE SCALE GENOMIC DNA]</scope>
    <source>
        <strain evidence="3">JCM 17442</strain>
    </source>
</reference>
<dbReference type="Gene3D" id="3.40.630.30">
    <property type="match status" value="1"/>
</dbReference>